<dbReference type="OMA" id="PIPFYFD"/>
<dbReference type="InterPro" id="IPR036188">
    <property type="entry name" value="FAD/NAD-bd_sf"/>
</dbReference>
<organism evidence="7 8">
    <name type="scientific">Drosophila busckii</name>
    <name type="common">Fruit fly</name>
    <dbReference type="NCBI Taxonomy" id="30019"/>
    <lineage>
        <taxon>Eukaryota</taxon>
        <taxon>Metazoa</taxon>
        <taxon>Ecdysozoa</taxon>
        <taxon>Arthropoda</taxon>
        <taxon>Hexapoda</taxon>
        <taxon>Insecta</taxon>
        <taxon>Pterygota</taxon>
        <taxon>Neoptera</taxon>
        <taxon>Endopterygota</taxon>
        <taxon>Diptera</taxon>
        <taxon>Brachycera</taxon>
        <taxon>Muscomorpha</taxon>
        <taxon>Ephydroidea</taxon>
        <taxon>Drosophilidae</taxon>
        <taxon>Drosophila</taxon>
    </lineage>
</organism>
<evidence type="ECO:0000256" key="3">
    <source>
        <dbReference type="ARBA" id="ARBA00012804"/>
    </source>
</evidence>
<dbReference type="InterPro" id="IPR002937">
    <property type="entry name" value="Amino_oxidase"/>
</dbReference>
<dbReference type="SMR" id="A0A0M5J797"/>
<comment type="similarity">
    <text evidence="2">Belongs to the flavin monoamine oxidase family.</text>
</comment>
<dbReference type="OrthoDB" id="7777654at2759"/>
<dbReference type="Gene3D" id="3.50.50.60">
    <property type="entry name" value="FAD/NAD(P)-binding domain"/>
    <property type="match status" value="1"/>
</dbReference>
<dbReference type="Proteomes" id="UP000494163">
    <property type="component" value="Chromosome 3R"/>
</dbReference>
<reference evidence="7 8" key="1">
    <citation type="submission" date="2015-08" db="EMBL/GenBank/DDBJ databases">
        <title>Ancestral chromatin configuration constrains chromatin evolution on differentiating sex chromosomes in Drosophila.</title>
        <authorList>
            <person name="Zhou Q."/>
            <person name="Bachtrog D."/>
        </authorList>
    </citation>
    <scope>NUCLEOTIDE SEQUENCE [LARGE SCALE GENOMIC DNA]</scope>
    <source>
        <tissue evidence="7">Whole larvae</tissue>
    </source>
</reference>
<dbReference type="SUPFAM" id="SSF51905">
    <property type="entry name" value="FAD/NAD(P)-binding domain"/>
    <property type="match status" value="1"/>
</dbReference>
<keyword evidence="5" id="KW-0812">Transmembrane</keyword>
<dbReference type="GO" id="GO:0097621">
    <property type="term" value="F:monoamine oxidase activity"/>
    <property type="evidence" value="ECO:0007669"/>
    <property type="project" value="UniProtKB-EC"/>
</dbReference>
<feature type="domain" description="Amine oxidase" evidence="6">
    <location>
        <begin position="95"/>
        <end position="277"/>
    </location>
</feature>
<gene>
    <name evidence="7" type="ORF">Dbus_chr3Rg1756</name>
</gene>
<protein>
    <recommendedName>
        <fullName evidence="3">monoamine oxidase</fullName>
        <ecNumber evidence="3">1.4.3.4</ecNumber>
    </recommendedName>
</protein>
<comment type="subcellular location">
    <subcellularLocation>
        <location evidence="1">Mitochondrion outer membrane</location>
        <topology evidence="1">Single-pass type IV membrane protein</topology>
        <orientation evidence="1">Cytoplasmic side</orientation>
    </subcellularLocation>
</comment>
<dbReference type="GO" id="GO:0005741">
    <property type="term" value="C:mitochondrial outer membrane"/>
    <property type="evidence" value="ECO:0007669"/>
    <property type="project" value="UniProtKB-SubCell"/>
</dbReference>
<dbReference type="InterPro" id="IPR050703">
    <property type="entry name" value="Flavin_MAO"/>
</dbReference>
<dbReference type="Pfam" id="PF01946">
    <property type="entry name" value="Thi4"/>
    <property type="match status" value="1"/>
</dbReference>
<name>A0A0M5J797_DROBS</name>
<accession>A0A0M5J797</accession>
<dbReference type="PANTHER" id="PTHR43563">
    <property type="entry name" value="AMINE OXIDASE"/>
    <property type="match status" value="1"/>
</dbReference>
<comment type="catalytic activity">
    <reaction evidence="4">
        <text>a secondary aliphatic amine + O2 + H2O = a primary amine + an aldehyde + H2O2</text>
        <dbReference type="Rhea" id="RHEA:26414"/>
        <dbReference type="ChEBI" id="CHEBI:15377"/>
        <dbReference type="ChEBI" id="CHEBI:15379"/>
        <dbReference type="ChEBI" id="CHEBI:16240"/>
        <dbReference type="ChEBI" id="CHEBI:17478"/>
        <dbReference type="ChEBI" id="CHEBI:58855"/>
        <dbReference type="ChEBI" id="CHEBI:65296"/>
        <dbReference type="EC" id="1.4.3.4"/>
    </reaction>
</comment>
<evidence type="ECO:0000256" key="5">
    <source>
        <dbReference type="SAM" id="Phobius"/>
    </source>
</evidence>
<keyword evidence="5" id="KW-0472">Membrane</keyword>
<dbReference type="AlphaFoldDB" id="A0A0M5J797"/>
<keyword evidence="8" id="KW-1185">Reference proteome</keyword>
<proteinExistence type="inferred from homology"/>
<dbReference type="PANTHER" id="PTHR43563:SF1">
    <property type="entry name" value="AMINE OXIDASE [FLAVIN-CONTAINING] B"/>
    <property type="match status" value="1"/>
</dbReference>
<evidence type="ECO:0000259" key="6">
    <source>
        <dbReference type="Pfam" id="PF01593"/>
    </source>
</evidence>
<evidence type="ECO:0000313" key="8">
    <source>
        <dbReference type="Proteomes" id="UP000494163"/>
    </source>
</evidence>
<evidence type="ECO:0000256" key="1">
    <source>
        <dbReference type="ARBA" id="ARBA00004362"/>
    </source>
</evidence>
<sequence length="473" mass="54541">MEFGPQVPDLDVLIVGAGLSGLTSGIKILSKEHALNLRIIEESSVPGGQIAMQGVRFVNNEQKELITFMDQLKVPLEQRQLYPDVSLKRCWDIDRGLIGALAKFELYRYIEMLEMRVNKFSSTKFRSFKRVQNMERHICSNLFFSISRQFMYNIVELIGGRAASNINYDEFMCICNSCGGLKTLIDIFFVVPPYLLDLPCERVMDVLLKRLAYTEIHYNVRATRVQHFKNYVSVRDSMGTEHVAQAVILAIPWNKVLQLEFDPPLPKQFVTKNRQKVKSSRQITQFMVFYNKSYWYYQGFSGHFMNSLPLVIGFELRPTIYCGYMLHTPDELSKVRDTVLELLAEKFGKEMLTPKHYEQKTYDLNEPMDRPLIKPWHRVIWSSSSAVIYNRNLMGGAVESGIRAAINALFVVRPQVVGWRDLLDVQEKNILTGDESGYTAALLGRLNIYNVTFYSIFIVGIIYFLNLGYSRTN</sequence>
<dbReference type="STRING" id="30019.A0A0M5J797"/>
<dbReference type="Pfam" id="PF01593">
    <property type="entry name" value="Amino_oxidase"/>
    <property type="match status" value="1"/>
</dbReference>
<dbReference type="EMBL" id="CP012526">
    <property type="protein sequence ID" value="ALC47006.1"/>
    <property type="molecule type" value="Genomic_DNA"/>
</dbReference>
<evidence type="ECO:0000256" key="4">
    <source>
        <dbReference type="ARBA" id="ARBA00048448"/>
    </source>
</evidence>
<evidence type="ECO:0000313" key="7">
    <source>
        <dbReference type="EMBL" id="ALC47006.1"/>
    </source>
</evidence>
<keyword evidence="5" id="KW-1133">Transmembrane helix</keyword>
<evidence type="ECO:0000256" key="2">
    <source>
        <dbReference type="ARBA" id="ARBA00005995"/>
    </source>
</evidence>
<dbReference type="EC" id="1.4.3.4" evidence="3"/>
<feature type="transmembrane region" description="Helical" evidence="5">
    <location>
        <begin position="451"/>
        <end position="469"/>
    </location>
</feature>